<dbReference type="InterPro" id="IPR032710">
    <property type="entry name" value="NTF2-like_dom_sf"/>
</dbReference>
<proteinExistence type="predicted"/>
<evidence type="ECO:0000256" key="1">
    <source>
        <dbReference type="SAM" id="MobiDB-lite"/>
    </source>
</evidence>
<evidence type="ECO:0000313" key="2">
    <source>
        <dbReference type="Proteomes" id="UP000887575"/>
    </source>
</evidence>
<organism evidence="2 3">
    <name type="scientific">Mesorhabditis belari</name>
    <dbReference type="NCBI Taxonomy" id="2138241"/>
    <lineage>
        <taxon>Eukaryota</taxon>
        <taxon>Metazoa</taxon>
        <taxon>Ecdysozoa</taxon>
        <taxon>Nematoda</taxon>
        <taxon>Chromadorea</taxon>
        <taxon>Rhabditida</taxon>
        <taxon>Rhabditina</taxon>
        <taxon>Rhabditomorpha</taxon>
        <taxon>Rhabditoidea</taxon>
        <taxon>Rhabditidae</taxon>
        <taxon>Mesorhabditinae</taxon>
        <taxon>Mesorhabditis</taxon>
    </lineage>
</organism>
<accession>A0AAF3J915</accession>
<name>A0AAF3J915_9BILA</name>
<evidence type="ECO:0000313" key="3">
    <source>
        <dbReference type="WBParaSite" id="MBELARI_LOCUS3999"/>
    </source>
</evidence>
<keyword evidence="2" id="KW-1185">Reference proteome</keyword>
<dbReference type="Proteomes" id="UP000887575">
    <property type="component" value="Unassembled WGS sequence"/>
</dbReference>
<feature type="region of interest" description="Disordered" evidence="1">
    <location>
        <begin position="1"/>
        <end position="24"/>
    </location>
</feature>
<dbReference type="AlphaFoldDB" id="A0AAF3J915"/>
<dbReference type="SUPFAM" id="SSF54427">
    <property type="entry name" value="NTF2-like"/>
    <property type="match status" value="1"/>
</dbReference>
<reference evidence="3" key="1">
    <citation type="submission" date="2024-02" db="UniProtKB">
        <authorList>
            <consortium name="WormBaseParasite"/>
        </authorList>
    </citation>
    <scope>IDENTIFICATION</scope>
</reference>
<sequence>MASCLHPFADHQKHSTSPNSNDQDVERLLRPLVDAYKAAIYERRYEDAQKFYHPNAVLVESEQRCHHTPPAIVRAISEYREPLQPAKTITENEIFSGNGDVFSYRNSWVLENDKEILRGPFVQVWVRNGDHLSLYHEEFAIQERTKKH</sequence>
<dbReference type="WBParaSite" id="MBELARI_LOCUS3999">
    <property type="protein sequence ID" value="MBELARI_LOCUS3999"/>
    <property type="gene ID" value="MBELARI_LOCUS3999"/>
</dbReference>
<dbReference type="Gene3D" id="3.10.450.50">
    <property type="match status" value="1"/>
</dbReference>
<protein>
    <submittedName>
        <fullName evidence="3">Uncharacterized protein</fullName>
    </submittedName>
</protein>